<comment type="caution">
    <text evidence="1">The sequence shown here is derived from an EMBL/GenBank/DDBJ whole genome shotgun (WGS) entry which is preliminary data.</text>
</comment>
<sequence length="329" mass="36433">MAALNGFHTSGARLVQDYSADIQGKIILVTGASGGIGALFAKAIATAKPAMLILAGRTHATLESTREEIIKAFPEINVKVLDIDLSSLESVRSAATTLKSWDDVTHVDLLVNNAAIMASPYSETRDGFERQFATNYLGPFLFTNLIIDSIMASKTPRVVNVSSDGHRFSPIRWYDYNFKGGENYEKWRAYGQSKTAVCLMTMGMAKRLGAKGLTTLSLHPGVFVESSALGRDLDWVTGDAFTSLNAVDIAMGNSWIEGNFQYKNADEIISTLVYASFDKVVENHNGAYLMDCHVADQYKDEVWPWANNAIESERLWRLTEKLLDQKFEY</sequence>
<dbReference type="EMBL" id="JANJQO010000906">
    <property type="protein sequence ID" value="KAJ2973878.1"/>
    <property type="molecule type" value="Genomic_DNA"/>
</dbReference>
<keyword evidence="2" id="KW-1185">Reference proteome</keyword>
<proteinExistence type="predicted"/>
<dbReference type="Proteomes" id="UP001143910">
    <property type="component" value="Unassembled WGS sequence"/>
</dbReference>
<accession>A0ACC1N5Z1</accession>
<evidence type="ECO:0000313" key="2">
    <source>
        <dbReference type="Proteomes" id="UP001143910"/>
    </source>
</evidence>
<reference evidence="1" key="1">
    <citation type="submission" date="2022-08" db="EMBL/GenBank/DDBJ databases">
        <title>Genome Sequence of Lecanicillium fungicola.</title>
        <authorList>
            <person name="Buettner E."/>
        </authorList>
    </citation>
    <scope>NUCLEOTIDE SEQUENCE</scope>
    <source>
        <strain evidence="1">Babe33</strain>
    </source>
</reference>
<gene>
    <name evidence="1" type="ORF">NQ176_g6354</name>
</gene>
<organism evidence="1 2">
    <name type="scientific">Zarea fungicola</name>
    <dbReference type="NCBI Taxonomy" id="93591"/>
    <lineage>
        <taxon>Eukaryota</taxon>
        <taxon>Fungi</taxon>
        <taxon>Dikarya</taxon>
        <taxon>Ascomycota</taxon>
        <taxon>Pezizomycotina</taxon>
        <taxon>Sordariomycetes</taxon>
        <taxon>Hypocreomycetidae</taxon>
        <taxon>Hypocreales</taxon>
        <taxon>Cordycipitaceae</taxon>
        <taxon>Zarea</taxon>
    </lineage>
</organism>
<evidence type="ECO:0000313" key="1">
    <source>
        <dbReference type="EMBL" id="KAJ2973878.1"/>
    </source>
</evidence>
<name>A0ACC1N5Z1_9HYPO</name>
<protein>
    <submittedName>
        <fullName evidence="1">Uncharacterized protein</fullName>
    </submittedName>
</protein>